<gene>
    <name evidence="3" type="ORF">EAH77_14370</name>
</gene>
<dbReference type="InterPro" id="IPR000871">
    <property type="entry name" value="Beta-lactam_class-A"/>
</dbReference>
<proteinExistence type="predicted"/>
<dbReference type="GO" id="GO:0046677">
    <property type="term" value="P:response to antibiotic"/>
    <property type="evidence" value="ECO:0007669"/>
    <property type="project" value="InterPro"/>
</dbReference>
<dbReference type="GO" id="GO:0030655">
    <property type="term" value="P:beta-lactam antibiotic catabolic process"/>
    <property type="evidence" value="ECO:0007669"/>
    <property type="project" value="InterPro"/>
</dbReference>
<evidence type="ECO:0000259" key="2">
    <source>
        <dbReference type="Pfam" id="PF13354"/>
    </source>
</evidence>
<dbReference type="Pfam" id="PF13354">
    <property type="entry name" value="Beta-lactamase2"/>
    <property type="match status" value="1"/>
</dbReference>
<dbReference type="RefSeq" id="WP_140473477.1">
    <property type="nucleotide sequence ID" value="NZ_RCZD01000007.1"/>
</dbReference>
<keyword evidence="4" id="KW-1185">Reference proteome</keyword>
<dbReference type="SUPFAM" id="SSF56601">
    <property type="entry name" value="beta-lactamase/transpeptidase-like"/>
    <property type="match status" value="1"/>
</dbReference>
<organism evidence="3 4">
    <name type="scientific">Ewingella americana</name>
    <dbReference type="NCBI Taxonomy" id="41202"/>
    <lineage>
        <taxon>Bacteria</taxon>
        <taxon>Pseudomonadati</taxon>
        <taxon>Pseudomonadota</taxon>
        <taxon>Gammaproteobacteria</taxon>
        <taxon>Enterobacterales</taxon>
        <taxon>Yersiniaceae</taxon>
        <taxon>Ewingella</taxon>
    </lineage>
</organism>
<comment type="catalytic activity">
    <reaction evidence="1">
        <text>a beta-lactam + H2O = a substituted beta-amino acid</text>
        <dbReference type="Rhea" id="RHEA:20401"/>
        <dbReference type="ChEBI" id="CHEBI:15377"/>
        <dbReference type="ChEBI" id="CHEBI:35627"/>
        <dbReference type="ChEBI" id="CHEBI:140347"/>
        <dbReference type="EC" id="3.5.2.6"/>
    </reaction>
</comment>
<dbReference type="Gene3D" id="3.40.710.10">
    <property type="entry name" value="DD-peptidase/beta-lactamase superfamily"/>
    <property type="match status" value="1"/>
</dbReference>
<dbReference type="PANTHER" id="PTHR35333">
    <property type="entry name" value="BETA-LACTAMASE"/>
    <property type="match status" value="1"/>
</dbReference>
<dbReference type="OrthoDB" id="108135at2"/>
<protein>
    <submittedName>
        <fullName evidence="3">Serine hydrolase</fullName>
    </submittedName>
</protein>
<dbReference type="InterPro" id="IPR045155">
    <property type="entry name" value="Beta-lactam_cat"/>
</dbReference>
<dbReference type="EMBL" id="RCZD01000007">
    <property type="protein sequence ID" value="TPG60788.1"/>
    <property type="molecule type" value="Genomic_DNA"/>
</dbReference>
<feature type="domain" description="Beta-lactamase class A catalytic" evidence="2">
    <location>
        <begin position="113"/>
        <end position="210"/>
    </location>
</feature>
<reference evidence="3 4" key="1">
    <citation type="journal article" date="2019" name="Environ. Microbiol.">
        <title>Species interactions and distinct microbial communities in high Arctic permafrost affected cryosols are associated with the CH4 and CO2 gas fluxes.</title>
        <authorList>
            <person name="Altshuler I."/>
            <person name="Hamel J."/>
            <person name="Turney S."/>
            <person name="Magnuson E."/>
            <person name="Levesque R."/>
            <person name="Greer C."/>
            <person name="Whyte L.G."/>
        </authorList>
    </citation>
    <scope>NUCLEOTIDE SEQUENCE [LARGE SCALE GENOMIC DNA]</scope>
    <source>
        <strain evidence="3 4">E4</strain>
    </source>
</reference>
<dbReference type="AlphaFoldDB" id="A0A502GGT5"/>
<comment type="caution">
    <text evidence="3">The sequence shown here is derived from an EMBL/GenBank/DDBJ whole genome shotgun (WGS) entry which is preliminary data.</text>
</comment>
<dbReference type="GO" id="GO:0008800">
    <property type="term" value="F:beta-lactamase activity"/>
    <property type="evidence" value="ECO:0007669"/>
    <property type="project" value="UniProtKB-EC"/>
</dbReference>
<evidence type="ECO:0000313" key="3">
    <source>
        <dbReference type="EMBL" id="TPG60788.1"/>
    </source>
</evidence>
<dbReference type="Proteomes" id="UP000317663">
    <property type="component" value="Unassembled WGS sequence"/>
</dbReference>
<dbReference type="InterPro" id="IPR012338">
    <property type="entry name" value="Beta-lactam/transpept-like"/>
</dbReference>
<sequence length="367" mass="40616">MMKLRLLFEAESVEPDWFTADFLKQVSSIELEHNIAQIKDTFGKLKDIQTTEGKGFLRFEKARIPILIGFNRETQIDVLWLGAPQLENVSLEDLARELKSTATGEVSVFVTVDGQPLLDDNSQKAMAVGSTFKLVVLKAYEDALKSGEIKREQVVTLEDSDRSLPSGTLQVLSVGTPVTLEMLAQLMIKISDNTATDILMRILGQERLEALSPGNVPFMTTRELFQLIAPGAKASREQYRVAGPQERRQILSALNSQALPRPDQVGRTATWQNVEWYLTAREICELLRNVKQAPALDDTSEPLFEGMNWQKIGYKGGSEYGVLNLSAIGTTRQGHEICVVVTANGDGAQPVERIAPLFADLLRIAGT</sequence>
<name>A0A502GGT5_9GAMM</name>
<evidence type="ECO:0000256" key="1">
    <source>
        <dbReference type="ARBA" id="ARBA00001526"/>
    </source>
</evidence>
<keyword evidence="3" id="KW-0378">Hydrolase</keyword>
<accession>A0A502GGT5</accession>
<evidence type="ECO:0000313" key="4">
    <source>
        <dbReference type="Proteomes" id="UP000317663"/>
    </source>
</evidence>
<dbReference type="PANTHER" id="PTHR35333:SF5">
    <property type="entry name" value="CONSERVED LIPOPROTEIN LPQF-RELATED"/>
    <property type="match status" value="1"/>
</dbReference>